<organism evidence="2 3">
    <name type="scientific">Nitzschia inconspicua</name>
    <dbReference type="NCBI Taxonomy" id="303405"/>
    <lineage>
        <taxon>Eukaryota</taxon>
        <taxon>Sar</taxon>
        <taxon>Stramenopiles</taxon>
        <taxon>Ochrophyta</taxon>
        <taxon>Bacillariophyta</taxon>
        <taxon>Bacillariophyceae</taxon>
        <taxon>Bacillariophycidae</taxon>
        <taxon>Bacillariales</taxon>
        <taxon>Bacillariaceae</taxon>
        <taxon>Nitzschia</taxon>
    </lineage>
</organism>
<accession>A0A9K3PM70</accession>
<feature type="region of interest" description="Disordered" evidence="1">
    <location>
        <begin position="48"/>
        <end position="70"/>
    </location>
</feature>
<dbReference type="OrthoDB" id="53230at2759"/>
<gene>
    <name evidence="2" type="ORF">IV203_008633</name>
</gene>
<evidence type="ECO:0000313" key="2">
    <source>
        <dbReference type="EMBL" id="KAG7352585.1"/>
    </source>
</evidence>
<keyword evidence="3" id="KW-1185">Reference proteome</keyword>
<reference evidence="2" key="2">
    <citation type="submission" date="2021-04" db="EMBL/GenBank/DDBJ databases">
        <authorList>
            <person name="Podell S."/>
        </authorList>
    </citation>
    <scope>NUCLEOTIDE SEQUENCE</scope>
    <source>
        <strain evidence="2">Hildebrandi</strain>
    </source>
</reference>
<evidence type="ECO:0000256" key="1">
    <source>
        <dbReference type="SAM" id="MobiDB-lite"/>
    </source>
</evidence>
<reference evidence="2" key="1">
    <citation type="journal article" date="2021" name="Sci. Rep.">
        <title>Diploid genomic architecture of Nitzschia inconspicua, an elite biomass production diatom.</title>
        <authorList>
            <person name="Oliver A."/>
            <person name="Podell S."/>
            <person name="Pinowska A."/>
            <person name="Traller J.C."/>
            <person name="Smith S.R."/>
            <person name="McClure R."/>
            <person name="Beliaev A."/>
            <person name="Bohutskyi P."/>
            <person name="Hill E.A."/>
            <person name="Rabines A."/>
            <person name="Zheng H."/>
            <person name="Allen L.Z."/>
            <person name="Kuo A."/>
            <person name="Grigoriev I.V."/>
            <person name="Allen A.E."/>
            <person name="Hazlebeck D."/>
            <person name="Allen E.E."/>
        </authorList>
    </citation>
    <scope>NUCLEOTIDE SEQUENCE</scope>
    <source>
        <strain evidence="2">Hildebrandi</strain>
    </source>
</reference>
<dbReference type="Proteomes" id="UP000693970">
    <property type="component" value="Unassembled WGS sequence"/>
</dbReference>
<sequence length="338" mass="38070">MTYPCEDQDISMYAYQSHTGSSIRLSDTTWTKLKPNDRRTWNHLSSDGKLAILRDRPSDPSPPPFRPGEATTFERKVNDEEVTETAEMTKTANDTVLAAMERNKKKHPADLQRLLSSSNDTTLDEKVIDGIRYRRCSCHETISYRANAAPRHSKDTDLIDRGANGGIAGENLRVIEHTGRTVNVEGIDNHQLVDIPIVTAGGMTQTHKGPAIAIFHQYAYTGRGKSIHSSAQLEWYKNTVDDKAKANGGMQRIITPNGYIIPISIRGGLAYIPMRTFTDKEFETLPHVIMTSDKEWDPSVLDGEVDIETEEWFDTVITIPTEEVVTDKRFDDVYAYQH</sequence>
<protein>
    <submittedName>
        <fullName evidence="2">Uncharacterized protein</fullName>
    </submittedName>
</protein>
<dbReference type="EMBL" id="JAGRRH010000017">
    <property type="protein sequence ID" value="KAG7352585.1"/>
    <property type="molecule type" value="Genomic_DNA"/>
</dbReference>
<evidence type="ECO:0000313" key="3">
    <source>
        <dbReference type="Proteomes" id="UP000693970"/>
    </source>
</evidence>
<dbReference type="AlphaFoldDB" id="A0A9K3PM70"/>
<comment type="caution">
    <text evidence="2">The sequence shown here is derived from an EMBL/GenBank/DDBJ whole genome shotgun (WGS) entry which is preliminary data.</text>
</comment>
<proteinExistence type="predicted"/>
<name>A0A9K3PM70_9STRA</name>